<proteinExistence type="predicted"/>
<accession>A0A3N4PK92</accession>
<dbReference type="AlphaFoldDB" id="A0A3N4PK92"/>
<reference evidence="2 3" key="1">
    <citation type="submission" date="2018-11" db="EMBL/GenBank/DDBJ databases">
        <title>Chitinophaga lutea sp.nov., isolate from arsenic contaminated soil.</title>
        <authorList>
            <person name="Zong Y."/>
        </authorList>
    </citation>
    <scope>NUCLEOTIDE SEQUENCE [LARGE SCALE GENOMIC DNA]</scope>
    <source>
        <strain evidence="2 3">ZY74</strain>
    </source>
</reference>
<name>A0A3N4PK92_9BACT</name>
<dbReference type="RefSeq" id="WP_123847625.1">
    <property type="nucleotide sequence ID" value="NZ_RPDH01000002.1"/>
</dbReference>
<organism evidence="2 3">
    <name type="scientific">Chitinophaga lutea</name>
    <dbReference type="NCBI Taxonomy" id="2488634"/>
    <lineage>
        <taxon>Bacteria</taxon>
        <taxon>Pseudomonadati</taxon>
        <taxon>Bacteroidota</taxon>
        <taxon>Chitinophagia</taxon>
        <taxon>Chitinophagales</taxon>
        <taxon>Chitinophagaceae</taxon>
        <taxon>Chitinophaga</taxon>
    </lineage>
</organism>
<evidence type="ECO:0000313" key="2">
    <source>
        <dbReference type="EMBL" id="RPE08626.1"/>
    </source>
</evidence>
<gene>
    <name evidence="2" type="ORF">EGT74_16435</name>
</gene>
<sequence>MRNRNVFYYTLCIWLTPVVLAPVLFLVCYPLYQNTQWAFSLYILQVAIGLLFSFPVWFVLYKFTVWIQKKTEHPLLQRLYILLVGLALVMLCVINLVLEENSMHYSFLEYAWPYAAVFILSMLFYPYPAPPRAIPPRHLKGRHIRIKLNDYDPPIAGVIVSELNVSVLTIRLHRSVSGQLLTSNLLELHPLENEQLFAPLLFNQQVPVEGYLLQGADAEFYCTGKVELDYTLN</sequence>
<protein>
    <submittedName>
        <fullName evidence="2">Uncharacterized protein</fullName>
    </submittedName>
</protein>
<feature type="transmembrane region" description="Helical" evidence="1">
    <location>
        <begin position="38"/>
        <end position="59"/>
    </location>
</feature>
<feature type="transmembrane region" description="Helical" evidence="1">
    <location>
        <begin position="79"/>
        <end position="98"/>
    </location>
</feature>
<evidence type="ECO:0000256" key="1">
    <source>
        <dbReference type="SAM" id="Phobius"/>
    </source>
</evidence>
<keyword evidence="1" id="KW-0472">Membrane</keyword>
<keyword evidence="1" id="KW-1133">Transmembrane helix</keyword>
<feature type="transmembrane region" description="Helical" evidence="1">
    <location>
        <begin position="7"/>
        <end position="32"/>
    </location>
</feature>
<dbReference type="OrthoDB" id="9823563at2"/>
<evidence type="ECO:0000313" key="3">
    <source>
        <dbReference type="Proteomes" id="UP000278351"/>
    </source>
</evidence>
<dbReference type="Proteomes" id="UP000278351">
    <property type="component" value="Unassembled WGS sequence"/>
</dbReference>
<feature type="transmembrane region" description="Helical" evidence="1">
    <location>
        <begin position="110"/>
        <end position="127"/>
    </location>
</feature>
<keyword evidence="1" id="KW-0812">Transmembrane</keyword>
<dbReference type="EMBL" id="RPDH01000002">
    <property type="protein sequence ID" value="RPE08626.1"/>
    <property type="molecule type" value="Genomic_DNA"/>
</dbReference>
<keyword evidence="3" id="KW-1185">Reference proteome</keyword>
<comment type="caution">
    <text evidence="2">The sequence shown here is derived from an EMBL/GenBank/DDBJ whole genome shotgun (WGS) entry which is preliminary data.</text>
</comment>